<dbReference type="Proteomes" id="UP000029121">
    <property type="component" value="Unassembled WGS sequence"/>
</dbReference>
<gene>
    <name evidence="5" type="ORF">CARUB_v10027525mg</name>
</gene>
<dbReference type="SUPFAM" id="SSF54001">
    <property type="entry name" value="Cysteine proteinases"/>
    <property type="match status" value="1"/>
</dbReference>
<evidence type="ECO:0000256" key="3">
    <source>
        <dbReference type="ARBA" id="ARBA00022801"/>
    </source>
</evidence>
<dbReference type="InterPro" id="IPR003653">
    <property type="entry name" value="Peptidase_C48_C"/>
</dbReference>
<keyword evidence="3" id="KW-0378">Hydrolase</keyword>
<dbReference type="AlphaFoldDB" id="R0GPR4"/>
<keyword evidence="6" id="KW-1185">Reference proteome</keyword>
<dbReference type="Pfam" id="PF02902">
    <property type="entry name" value="Peptidase_C48"/>
    <property type="match status" value="1"/>
</dbReference>
<dbReference type="GO" id="GO:0006508">
    <property type="term" value="P:proteolysis"/>
    <property type="evidence" value="ECO:0007669"/>
    <property type="project" value="UniProtKB-KW"/>
</dbReference>
<organism evidence="5 6">
    <name type="scientific">Capsella rubella</name>
    <dbReference type="NCBI Taxonomy" id="81985"/>
    <lineage>
        <taxon>Eukaryota</taxon>
        <taxon>Viridiplantae</taxon>
        <taxon>Streptophyta</taxon>
        <taxon>Embryophyta</taxon>
        <taxon>Tracheophyta</taxon>
        <taxon>Spermatophyta</taxon>
        <taxon>Magnoliopsida</taxon>
        <taxon>eudicotyledons</taxon>
        <taxon>Gunneridae</taxon>
        <taxon>Pentapetalae</taxon>
        <taxon>rosids</taxon>
        <taxon>malvids</taxon>
        <taxon>Brassicales</taxon>
        <taxon>Brassicaceae</taxon>
        <taxon>Camelineae</taxon>
        <taxon>Capsella</taxon>
    </lineage>
</organism>
<accession>R0GPR4</accession>
<dbReference type="InterPro" id="IPR038765">
    <property type="entry name" value="Papain-like_cys_pep_sf"/>
</dbReference>
<comment type="similarity">
    <text evidence="1">Belongs to the peptidase C48 family.</text>
</comment>
<proteinExistence type="inferred from homology"/>
<reference evidence="6" key="1">
    <citation type="journal article" date="2013" name="Nat. Genet.">
        <title>The Capsella rubella genome and the genomic consequences of rapid mating system evolution.</title>
        <authorList>
            <person name="Slotte T."/>
            <person name="Hazzouri K.M."/>
            <person name="Agren J.A."/>
            <person name="Koenig D."/>
            <person name="Maumus F."/>
            <person name="Guo Y.L."/>
            <person name="Steige K."/>
            <person name="Platts A.E."/>
            <person name="Escobar J.S."/>
            <person name="Newman L.K."/>
            <person name="Wang W."/>
            <person name="Mandakova T."/>
            <person name="Vello E."/>
            <person name="Smith L.M."/>
            <person name="Henz S.R."/>
            <person name="Steffen J."/>
            <person name="Takuno S."/>
            <person name="Brandvain Y."/>
            <person name="Coop G."/>
            <person name="Andolfatto P."/>
            <person name="Hu T.T."/>
            <person name="Blanchette M."/>
            <person name="Clark R.M."/>
            <person name="Quesneville H."/>
            <person name="Nordborg M."/>
            <person name="Gaut B.S."/>
            <person name="Lysak M.A."/>
            <person name="Jenkins J."/>
            <person name="Grimwood J."/>
            <person name="Chapman J."/>
            <person name="Prochnik S."/>
            <person name="Shu S."/>
            <person name="Rokhsar D."/>
            <person name="Schmutz J."/>
            <person name="Weigel D."/>
            <person name="Wright S.I."/>
        </authorList>
    </citation>
    <scope>NUCLEOTIDE SEQUENCE [LARGE SCALE GENOMIC DNA]</scope>
    <source>
        <strain evidence="6">cv. Monte Gargano</strain>
    </source>
</reference>
<dbReference type="EMBL" id="KB870812">
    <property type="protein sequence ID" value="EOA14345.1"/>
    <property type="molecule type" value="Genomic_DNA"/>
</dbReference>
<evidence type="ECO:0000256" key="2">
    <source>
        <dbReference type="ARBA" id="ARBA00022670"/>
    </source>
</evidence>
<name>R0GPR4_9BRAS</name>
<protein>
    <recommendedName>
        <fullName evidence="4">Ubiquitin-like protease family profile domain-containing protein</fullName>
    </recommendedName>
</protein>
<keyword evidence="2" id="KW-0645">Protease</keyword>
<evidence type="ECO:0000313" key="6">
    <source>
        <dbReference type="Proteomes" id="UP000029121"/>
    </source>
</evidence>
<feature type="non-terminal residue" evidence="5">
    <location>
        <position position="1"/>
    </location>
</feature>
<feature type="domain" description="Ubiquitin-like protease family profile" evidence="4">
    <location>
        <begin position="66"/>
        <end position="283"/>
    </location>
</feature>
<dbReference type="GO" id="GO:0008234">
    <property type="term" value="F:cysteine-type peptidase activity"/>
    <property type="evidence" value="ECO:0007669"/>
    <property type="project" value="InterPro"/>
</dbReference>
<dbReference type="PROSITE" id="PS50600">
    <property type="entry name" value="ULP_PROTEASE"/>
    <property type="match status" value="1"/>
</dbReference>
<evidence type="ECO:0000256" key="1">
    <source>
        <dbReference type="ARBA" id="ARBA00005234"/>
    </source>
</evidence>
<sequence length="298" mass="33679">VPRRRNKRLRKFSTKLDGRLQFDKKTKLLVGHPPPVVKDPNFVDDPEKGFQNSIKKLKSSSLGGEASLSVKEVLDIVERKKHLLAKVMDALIKFSRHLLRTEDLDGEKLRVDLLDTNFVSLLFRQFPKFSKSTAQGKFKFPGDVVAQLVGGGESGRTELFTEGGFLYAPFSFDRKHWLSLCIDLCITSIVVLDSNIQLRKDHDRFGELQPFALMLPYLLIQHGVYHGKRKRSTTHFSISRPSSIPQVKWPTDSSIKSIFLIHAHATDGLEECGDLTVEQLDPELKKFISAIILVGITS</sequence>
<evidence type="ECO:0000313" key="5">
    <source>
        <dbReference type="EMBL" id="EOA14345.1"/>
    </source>
</evidence>
<evidence type="ECO:0000259" key="4">
    <source>
        <dbReference type="PROSITE" id="PS50600"/>
    </source>
</evidence>